<dbReference type="PANTHER" id="PTHR11405:SF53">
    <property type="entry name" value="CARBAMOYL-PHOSPHATE SYNTHASE [AMMONIA], MITOCHONDRIAL"/>
    <property type="match status" value="1"/>
</dbReference>
<evidence type="ECO:0000256" key="3">
    <source>
        <dbReference type="ARBA" id="ARBA00022840"/>
    </source>
</evidence>
<protein>
    <recommendedName>
        <fullName evidence="4">Carbamoyl-phosphate synthetase large subunit oligomerisation domain-containing protein</fullName>
    </recommendedName>
</protein>
<sequence length="76" mass="8698">AGYTVDQVHELTKIDRWFLEKLMNIMDTSRELHSFMADGELPMIPVDLLRKAKVQGFSDFQIARALGLEQAMDGEE</sequence>
<proteinExistence type="predicted"/>
<dbReference type="PANTHER" id="PTHR11405">
    <property type="entry name" value="CARBAMOYLTRANSFERASE FAMILY MEMBER"/>
    <property type="match status" value="1"/>
</dbReference>
<accession>A0A8I0L1Y8</accession>
<keyword evidence="3" id="KW-0067">ATP-binding</keyword>
<evidence type="ECO:0000256" key="1">
    <source>
        <dbReference type="ARBA" id="ARBA00022598"/>
    </source>
</evidence>
<evidence type="ECO:0000313" key="5">
    <source>
        <dbReference type="EMBL" id="MBD4334869.1"/>
    </source>
</evidence>
<feature type="non-terminal residue" evidence="5">
    <location>
        <position position="76"/>
    </location>
</feature>
<dbReference type="GO" id="GO:0006541">
    <property type="term" value="P:glutamine metabolic process"/>
    <property type="evidence" value="ECO:0007669"/>
    <property type="project" value="TreeGrafter"/>
</dbReference>
<dbReference type="GO" id="GO:0005737">
    <property type="term" value="C:cytoplasm"/>
    <property type="evidence" value="ECO:0007669"/>
    <property type="project" value="TreeGrafter"/>
</dbReference>
<organism evidence="5 6">
    <name type="scientific">Xanthomonas citri pv. citri</name>
    <dbReference type="NCBI Taxonomy" id="611301"/>
    <lineage>
        <taxon>Bacteria</taxon>
        <taxon>Pseudomonadati</taxon>
        <taxon>Pseudomonadota</taxon>
        <taxon>Gammaproteobacteria</taxon>
        <taxon>Lysobacterales</taxon>
        <taxon>Lysobacteraceae</taxon>
        <taxon>Xanthomonas</taxon>
    </lineage>
</organism>
<evidence type="ECO:0000313" key="6">
    <source>
        <dbReference type="Proteomes" id="UP000653002"/>
    </source>
</evidence>
<dbReference type="EMBL" id="JAABFR010000149">
    <property type="protein sequence ID" value="MBD4334869.1"/>
    <property type="molecule type" value="Genomic_DNA"/>
</dbReference>
<dbReference type="InterPro" id="IPR036897">
    <property type="entry name" value="CarbamoylP_synth_lsu_oligo_sf"/>
</dbReference>
<feature type="non-terminal residue" evidence="5">
    <location>
        <position position="1"/>
    </location>
</feature>
<gene>
    <name evidence="5" type="ORF">GUH15_02005</name>
</gene>
<dbReference type="GO" id="GO:0004088">
    <property type="term" value="F:carbamoyl-phosphate synthase (glutamine-hydrolyzing) activity"/>
    <property type="evidence" value="ECO:0007669"/>
    <property type="project" value="TreeGrafter"/>
</dbReference>
<comment type="caution">
    <text evidence="5">The sequence shown here is derived from an EMBL/GenBank/DDBJ whole genome shotgun (WGS) entry which is preliminary data.</text>
</comment>
<reference evidence="5" key="1">
    <citation type="submission" date="2020-01" db="EMBL/GenBank/DDBJ databases">
        <authorList>
            <person name="Richard D."/>
        </authorList>
    </citation>
    <scope>NUCLEOTIDE SEQUENCE</scope>
    <source>
        <strain evidence="5">JP541</strain>
    </source>
</reference>
<dbReference type="AlphaFoldDB" id="A0A8I0L1Y8"/>
<dbReference type="Gene3D" id="1.10.1030.10">
    <property type="entry name" value="Carbamoyl-phosphate synthetase, large subunit oligomerisation domain"/>
    <property type="match status" value="1"/>
</dbReference>
<dbReference type="InterPro" id="IPR005480">
    <property type="entry name" value="CPSase_lsu_oligo"/>
</dbReference>
<feature type="domain" description="Carbamoyl-phosphate synthetase large subunit oligomerisation" evidence="4">
    <location>
        <begin position="1"/>
        <end position="71"/>
    </location>
</feature>
<keyword evidence="1" id="KW-0436">Ligase</keyword>
<dbReference type="SMART" id="SM01096">
    <property type="entry name" value="CPSase_L_D3"/>
    <property type="match status" value="1"/>
</dbReference>
<dbReference type="GO" id="GO:0005524">
    <property type="term" value="F:ATP binding"/>
    <property type="evidence" value="ECO:0007669"/>
    <property type="project" value="UniProtKB-KW"/>
</dbReference>
<dbReference type="SUPFAM" id="SSF48108">
    <property type="entry name" value="Carbamoyl phosphate synthetase, large subunit connection domain"/>
    <property type="match status" value="1"/>
</dbReference>
<keyword evidence="2" id="KW-0547">Nucleotide-binding</keyword>
<name>A0A8I0L1Y8_XANCI</name>
<evidence type="ECO:0000256" key="2">
    <source>
        <dbReference type="ARBA" id="ARBA00022741"/>
    </source>
</evidence>
<evidence type="ECO:0000259" key="4">
    <source>
        <dbReference type="SMART" id="SM01096"/>
    </source>
</evidence>
<dbReference type="Pfam" id="PF02787">
    <property type="entry name" value="CPSase_L_D3"/>
    <property type="match status" value="1"/>
</dbReference>
<dbReference type="Proteomes" id="UP000653002">
    <property type="component" value="Unassembled WGS sequence"/>
</dbReference>